<dbReference type="OrthoDB" id="193769at2157"/>
<evidence type="ECO:0000313" key="2">
    <source>
        <dbReference type="Proteomes" id="UP000010846"/>
    </source>
</evidence>
<accession>L0I894</accession>
<sequence length="75" mass="8288">MSDGDESPNGLAAIDDWTRLDPRELAGVDMSEVPDEALPTDRRCPRCHWPVFQITMNGPTTQVLDPCGCRVAVDF</sequence>
<protein>
    <submittedName>
        <fullName evidence="1">Uncharacterized protein</fullName>
    </submittedName>
</protein>
<dbReference type="EMBL" id="CP003050">
    <property type="protein sequence ID" value="AGB15028.1"/>
    <property type="molecule type" value="Genomic_DNA"/>
</dbReference>
<dbReference type="HOGENOM" id="CLU_2662238_0_0_2"/>
<gene>
    <name evidence="1" type="ordered locus">Halru_0385</name>
</gene>
<evidence type="ECO:0000313" key="1">
    <source>
        <dbReference type="EMBL" id="AGB15028.1"/>
    </source>
</evidence>
<name>L0I894_HALRX</name>
<dbReference type="GeneID" id="14375693"/>
<dbReference type="RefSeq" id="WP_015299720.1">
    <property type="nucleotide sequence ID" value="NC_019964.1"/>
</dbReference>
<proteinExistence type="predicted"/>
<keyword evidence="2" id="KW-1185">Reference proteome</keyword>
<dbReference type="eggNOG" id="arCOG09253">
    <property type="taxonomic scope" value="Archaea"/>
</dbReference>
<dbReference type="Proteomes" id="UP000010846">
    <property type="component" value="Chromosome"/>
</dbReference>
<reference evidence="1" key="1">
    <citation type="submission" date="2011-09" db="EMBL/GenBank/DDBJ databases">
        <title>Complete sequence of Halovivax ruber XH-70.</title>
        <authorList>
            <consortium name="US DOE Joint Genome Institute"/>
            <person name="Lucas S."/>
            <person name="Han J."/>
            <person name="Lapidus A."/>
            <person name="Cheng J.-F."/>
            <person name="Goodwin L."/>
            <person name="Pitluck S."/>
            <person name="Peters L."/>
            <person name="Mikhailova N."/>
            <person name="Davenport K."/>
            <person name="Detter J.C."/>
            <person name="Han C."/>
            <person name="Tapia R."/>
            <person name="Land M."/>
            <person name="Hauser L."/>
            <person name="Kyrpides N."/>
            <person name="Ivanova N."/>
            <person name="Pagani I."/>
            <person name="Sproer C."/>
            <person name="Anderson I."/>
            <person name="Woyke T."/>
        </authorList>
    </citation>
    <scope>NUCLEOTIDE SEQUENCE</scope>
    <source>
        <strain evidence="1">XH-70</strain>
    </source>
</reference>
<organism evidence="1 2">
    <name type="scientific">Halovivax ruber (strain DSM 18193 / JCM 13892 / XH-70)</name>
    <dbReference type="NCBI Taxonomy" id="797302"/>
    <lineage>
        <taxon>Archaea</taxon>
        <taxon>Methanobacteriati</taxon>
        <taxon>Methanobacteriota</taxon>
        <taxon>Stenosarchaea group</taxon>
        <taxon>Halobacteria</taxon>
        <taxon>Halobacteriales</taxon>
        <taxon>Natrialbaceae</taxon>
        <taxon>Halovivax</taxon>
    </lineage>
</organism>
<dbReference type="KEGG" id="hru:Halru_0385"/>
<dbReference type="AlphaFoldDB" id="L0I894"/>